<dbReference type="Pfam" id="PF19148">
    <property type="entry name" value="DUF5830"/>
    <property type="match status" value="1"/>
</dbReference>
<name>A0A3A6Q3I7_9EURY</name>
<protein>
    <submittedName>
        <fullName evidence="1">MarR family transcriptional regulator</fullName>
    </submittedName>
</protein>
<dbReference type="Proteomes" id="UP000281564">
    <property type="component" value="Unassembled WGS sequence"/>
</dbReference>
<comment type="caution">
    <text evidence="1">The sequence shown here is derived from an EMBL/GenBank/DDBJ whole genome shotgun (WGS) entry which is preliminary data.</text>
</comment>
<dbReference type="OrthoDB" id="290295at2157"/>
<evidence type="ECO:0000313" key="1">
    <source>
        <dbReference type="EMBL" id="RJX50469.1"/>
    </source>
</evidence>
<proteinExistence type="predicted"/>
<dbReference type="AlphaFoldDB" id="A0A3A6Q3I7"/>
<evidence type="ECO:0000313" key="2">
    <source>
        <dbReference type="Proteomes" id="UP000281564"/>
    </source>
</evidence>
<gene>
    <name evidence="1" type="ORF">DP106_05725</name>
</gene>
<reference evidence="1 2" key="1">
    <citation type="submission" date="2018-06" db="EMBL/GenBank/DDBJ databases">
        <title>Halonotius sp. F13-13 a new haloarchaeeon isolated from a solar saltern from Isla Cristina, Huelva, Spain.</title>
        <authorList>
            <person name="Duran-Viseras A."/>
            <person name="Sanchez-Porro C."/>
            <person name="Ventosa A."/>
        </authorList>
    </citation>
    <scope>NUCLEOTIDE SEQUENCE [LARGE SCALE GENOMIC DNA]</scope>
    <source>
        <strain evidence="1 2">CECT 7525</strain>
    </source>
</reference>
<dbReference type="InterPro" id="IPR043870">
    <property type="entry name" value="DUF5830"/>
</dbReference>
<sequence length="108" mass="11927">MEHLEADELSLSAVIDRIETVTTSPSLTREILDTAEKRGLIEREDGRIQVRRGGSFVRFDQQIVARDGEFTCQRCGAGLSTGHFIVFETGELGPFGSACIRKVVGRDD</sequence>
<dbReference type="EMBL" id="QMDW01000006">
    <property type="protein sequence ID" value="RJX50469.1"/>
    <property type="molecule type" value="Genomic_DNA"/>
</dbReference>
<keyword evidence="2" id="KW-1185">Reference proteome</keyword>
<organism evidence="1 2">
    <name type="scientific">Halonotius pteroides</name>
    <dbReference type="NCBI Taxonomy" id="268735"/>
    <lineage>
        <taxon>Archaea</taxon>
        <taxon>Methanobacteriati</taxon>
        <taxon>Methanobacteriota</taxon>
        <taxon>Stenosarchaea group</taxon>
        <taxon>Halobacteria</taxon>
        <taxon>Halobacteriales</taxon>
        <taxon>Haloferacaceae</taxon>
        <taxon>Halonotius</taxon>
    </lineage>
</organism>
<accession>A0A3A6Q3I7</accession>